<sequence length="64" mass="7006">MAQSPKTAHVGGNMRTPAQSSTYVPAHYLRRVARSILLRAAVKGRLSWVVVLHLLALLDRGGEQ</sequence>
<keyword evidence="2" id="KW-1185">Reference proteome</keyword>
<comment type="caution">
    <text evidence="1">The sequence shown here is derived from an EMBL/GenBank/DDBJ whole genome shotgun (WGS) entry which is preliminary data.</text>
</comment>
<accession>A0ABU5IHA3</accession>
<dbReference type="EMBL" id="JAXOJX010000023">
    <property type="protein sequence ID" value="MDZ5457896.1"/>
    <property type="molecule type" value="Genomic_DNA"/>
</dbReference>
<gene>
    <name evidence="1" type="ORF">SM757_15060</name>
</gene>
<proteinExistence type="predicted"/>
<evidence type="ECO:0008006" key="3">
    <source>
        <dbReference type="Google" id="ProtNLM"/>
    </source>
</evidence>
<organism evidence="1 2">
    <name type="scientific">Azohydromonas lata</name>
    <dbReference type="NCBI Taxonomy" id="45677"/>
    <lineage>
        <taxon>Bacteria</taxon>
        <taxon>Pseudomonadati</taxon>
        <taxon>Pseudomonadota</taxon>
        <taxon>Betaproteobacteria</taxon>
        <taxon>Burkholderiales</taxon>
        <taxon>Sphaerotilaceae</taxon>
        <taxon>Azohydromonas</taxon>
    </lineage>
</organism>
<reference evidence="1 2" key="1">
    <citation type="submission" date="2023-11" db="EMBL/GenBank/DDBJ databases">
        <title>Draft genome of Azohydromonas lata strain H1 (DSM1123), a polyhydroxyalkanoate producer.</title>
        <authorList>
            <person name="Traversa D."/>
            <person name="D'Addabbo P."/>
            <person name="Pazzani C."/>
            <person name="Manzari C."/>
            <person name="Chiara M."/>
            <person name="Scrascia M."/>
        </authorList>
    </citation>
    <scope>NUCLEOTIDE SEQUENCE [LARGE SCALE GENOMIC DNA]</scope>
    <source>
        <strain evidence="1 2">H1</strain>
    </source>
</reference>
<evidence type="ECO:0000313" key="2">
    <source>
        <dbReference type="Proteomes" id="UP001293718"/>
    </source>
</evidence>
<protein>
    <recommendedName>
        <fullName evidence="3">Transposase</fullName>
    </recommendedName>
</protein>
<dbReference type="Proteomes" id="UP001293718">
    <property type="component" value="Unassembled WGS sequence"/>
</dbReference>
<evidence type="ECO:0000313" key="1">
    <source>
        <dbReference type="EMBL" id="MDZ5457896.1"/>
    </source>
</evidence>
<name>A0ABU5IHA3_9BURK</name>
<dbReference type="RefSeq" id="WP_322466082.1">
    <property type="nucleotide sequence ID" value="NZ_JAXOJX010000023.1"/>
</dbReference>